<dbReference type="KEGG" id="phu:Phum_PHUM280450"/>
<feature type="region of interest" description="Disordered" evidence="1">
    <location>
        <begin position="22"/>
        <end position="65"/>
    </location>
</feature>
<dbReference type="EnsemblMetazoa" id="PHUM280450-RA">
    <property type="protein sequence ID" value="PHUM280450-PA"/>
    <property type="gene ID" value="PHUM280450"/>
</dbReference>
<dbReference type="InParanoid" id="E0VL33"/>
<reference evidence="3" key="1">
    <citation type="submission" date="2007-04" db="EMBL/GenBank/DDBJ databases">
        <title>Annotation of Pediculus humanus corporis strain USDA.</title>
        <authorList>
            <person name="Kirkness E."/>
            <person name="Hannick L."/>
            <person name="Hass B."/>
            <person name="Bruggner R."/>
            <person name="Lawson D."/>
            <person name="Bidwell S."/>
            <person name="Joardar V."/>
            <person name="Caler E."/>
            <person name="Walenz B."/>
            <person name="Inman J."/>
            <person name="Schobel S."/>
            <person name="Galinsky K."/>
            <person name="Amedeo P."/>
            <person name="Strausberg R."/>
        </authorList>
    </citation>
    <scope>NUCLEOTIDE SEQUENCE</scope>
    <source>
        <strain evidence="3">USDA</strain>
    </source>
</reference>
<dbReference type="RefSeq" id="XP_002426827.1">
    <property type="nucleotide sequence ID" value="XM_002426782.1"/>
</dbReference>
<dbReference type="CTD" id="8229449"/>
<evidence type="ECO:0000313" key="3">
    <source>
        <dbReference type="EMBL" id="EEB14089.1"/>
    </source>
</evidence>
<feature type="compositionally biased region" description="Basic and acidic residues" evidence="1">
    <location>
        <begin position="22"/>
        <end position="51"/>
    </location>
</feature>
<dbReference type="VEuPathDB" id="VectorBase:PHUM280450"/>
<feature type="compositionally biased region" description="Basic residues" evidence="1">
    <location>
        <begin position="201"/>
        <end position="231"/>
    </location>
</feature>
<evidence type="ECO:0000313" key="4">
    <source>
        <dbReference type="EnsemblMetazoa" id="PHUM280450-PA"/>
    </source>
</evidence>
<feature type="region of interest" description="Disordered" evidence="1">
    <location>
        <begin position="286"/>
        <end position="311"/>
    </location>
</feature>
<evidence type="ECO:0000313" key="5">
    <source>
        <dbReference type="Proteomes" id="UP000009046"/>
    </source>
</evidence>
<dbReference type="EMBL" id="DS235269">
    <property type="protein sequence ID" value="EEB14089.1"/>
    <property type="molecule type" value="Genomic_DNA"/>
</dbReference>
<gene>
    <name evidence="4" type="primary">8229449</name>
    <name evidence="3" type="ORF">Phum_PHUM280450</name>
</gene>
<dbReference type="Proteomes" id="UP000009046">
    <property type="component" value="Unassembled WGS sequence"/>
</dbReference>
<protein>
    <submittedName>
        <fullName evidence="3 4">Axoneme-associated protein mst101, putative</fullName>
    </submittedName>
</protein>
<dbReference type="FunCoup" id="E0VL33">
    <property type="interactions" value="60"/>
</dbReference>
<dbReference type="OrthoDB" id="2159131at2759"/>
<dbReference type="eggNOG" id="ENOG502RZ97">
    <property type="taxonomic scope" value="Eukaryota"/>
</dbReference>
<feature type="compositionally biased region" description="Polar residues" evidence="1">
    <location>
        <begin position="296"/>
        <end position="311"/>
    </location>
</feature>
<dbReference type="PANTHER" id="PTHR22093">
    <property type="entry name" value="LEUKOCYTE RECEPTOR CLUSTER LRC MEMBER 1"/>
    <property type="match status" value="1"/>
</dbReference>
<dbReference type="Pfam" id="PF10197">
    <property type="entry name" value="Cir_N"/>
    <property type="match status" value="1"/>
</dbReference>
<evidence type="ECO:0000259" key="2">
    <source>
        <dbReference type="SMART" id="SM01083"/>
    </source>
</evidence>
<proteinExistence type="predicted"/>
<reference evidence="3" key="2">
    <citation type="submission" date="2007-04" db="EMBL/GenBank/DDBJ databases">
        <title>The genome of the human body louse.</title>
        <authorList>
            <consortium name="The Human Body Louse Genome Consortium"/>
            <person name="Kirkness E."/>
            <person name="Walenz B."/>
            <person name="Hass B."/>
            <person name="Bruggner R."/>
            <person name="Strausberg R."/>
        </authorList>
    </citation>
    <scope>NUCLEOTIDE SEQUENCE</scope>
    <source>
        <strain evidence="3">USDA</strain>
    </source>
</reference>
<dbReference type="HOGENOM" id="CLU_058751_0_0_1"/>
<reference evidence="4" key="3">
    <citation type="submission" date="2021-02" db="UniProtKB">
        <authorList>
            <consortium name="EnsemblMetazoa"/>
        </authorList>
    </citation>
    <scope>IDENTIFICATION</scope>
    <source>
        <strain evidence="4">USDA</strain>
    </source>
</reference>
<evidence type="ECO:0000256" key="1">
    <source>
        <dbReference type="SAM" id="MobiDB-lite"/>
    </source>
</evidence>
<keyword evidence="5" id="KW-1185">Reference proteome</keyword>
<dbReference type="InterPro" id="IPR019339">
    <property type="entry name" value="CIR_N_dom"/>
</dbReference>
<accession>E0VL33</accession>
<dbReference type="GeneID" id="8229449"/>
<dbReference type="InterPro" id="IPR039875">
    <property type="entry name" value="LENG1-like"/>
</dbReference>
<name>E0VL33_PEDHC</name>
<dbReference type="OMA" id="WYEELPK"/>
<dbReference type="STRING" id="121224.E0VL33"/>
<dbReference type="SMART" id="SM01083">
    <property type="entry name" value="Cir_N"/>
    <property type="match status" value="1"/>
</dbReference>
<feature type="region of interest" description="Disordered" evidence="1">
    <location>
        <begin position="201"/>
        <end position="259"/>
    </location>
</feature>
<dbReference type="PANTHER" id="PTHR22093:SF0">
    <property type="entry name" value="LEUKOCYTE RECEPTOR CLUSTER MEMBER 1"/>
    <property type="match status" value="1"/>
</dbReference>
<dbReference type="EMBL" id="AAZO01003259">
    <property type="status" value="NOT_ANNOTATED_CDS"/>
    <property type="molecule type" value="Genomic_DNA"/>
</dbReference>
<dbReference type="AlphaFoldDB" id="E0VL33"/>
<sequence>MNILPKKRWHVRTKDNIARVRRDEAAAAEEERKKQQRVEIAERERRGEELRKKAKEQFGTGCSISEKKSPEVKEINYFPPDQHVNLFFELDQDKVIDDKPNEEHEKEKKLEKEKYEKQIGYLTYLGQDTNELTGNVSWYNKTREEIKSGQTEVSQKQKVFEDPLMNIRKYLGCAGVKKISEASVKIENLSNKIDGDKKTIKRKKSLEINRKHKKLKKSKSKKKKKKKRKRKSSTESEDSSSEEIIPQKPSMDIERLRAERLMREKEERRKANELFAKLNGVKIEKEEKPINEPKQKYNSQFNPHLAKQNFT</sequence>
<feature type="domain" description="CBF1-interacting co-repressor CIR N-terminal" evidence="2">
    <location>
        <begin position="8"/>
        <end position="44"/>
    </location>
</feature>
<organism>
    <name type="scientific">Pediculus humanus subsp. corporis</name>
    <name type="common">Body louse</name>
    <dbReference type="NCBI Taxonomy" id="121224"/>
    <lineage>
        <taxon>Eukaryota</taxon>
        <taxon>Metazoa</taxon>
        <taxon>Ecdysozoa</taxon>
        <taxon>Arthropoda</taxon>
        <taxon>Hexapoda</taxon>
        <taxon>Insecta</taxon>
        <taxon>Pterygota</taxon>
        <taxon>Neoptera</taxon>
        <taxon>Paraneoptera</taxon>
        <taxon>Psocodea</taxon>
        <taxon>Troctomorpha</taxon>
        <taxon>Phthiraptera</taxon>
        <taxon>Anoplura</taxon>
        <taxon>Pediculidae</taxon>
        <taxon>Pediculus</taxon>
    </lineage>
</organism>
<feature type="compositionally biased region" description="Basic and acidic residues" evidence="1">
    <location>
        <begin position="286"/>
        <end position="295"/>
    </location>
</feature>